<name>A0A212M194_9FIRM</name>
<accession>A0A212M194</accession>
<keyword evidence="1" id="KW-0812">Transmembrane</keyword>
<proteinExistence type="predicted"/>
<feature type="transmembrane region" description="Helical" evidence="1">
    <location>
        <begin position="34"/>
        <end position="56"/>
    </location>
</feature>
<reference evidence="2" key="1">
    <citation type="submission" date="2016-08" db="EMBL/GenBank/DDBJ databases">
        <authorList>
            <person name="Seilhamer J.J."/>
        </authorList>
    </citation>
    <scope>NUCLEOTIDE SEQUENCE</scope>
    <source>
        <strain evidence="2">86</strain>
    </source>
</reference>
<feature type="transmembrane region" description="Helical" evidence="1">
    <location>
        <begin position="730"/>
        <end position="750"/>
    </location>
</feature>
<organism evidence="2">
    <name type="scientific">uncultured Sporomusa sp</name>
    <dbReference type="NCBI Taxonomy" id="307249"/>
    <lineage>
        <taxon>Bacteria</taxon>
        <taxon>Bacillati</taxon>
        <taxon>Bacillota</taxon>
        <taxon>Negativicutes</taxon>
        <taxon>Selenomonadales</taxon>
        <taxon>Sporomusaceae</taxon>
        <taxon>Sporomusa</taxon>
        <taxon>environmental samples</taxon>
    </lineage>
</organism>
<keyword evidence="1" id="KW-1133">Transmembrane helix</keyword>
<protein>
    <submittedName>
        <fullName evidence="2">Uncharacterized protein</fullName>
    </submittedName>
</protein>
<feature type="transmembrane region" description="Helical" evidence="1">
    <location>
        <begin position="707"/>
        <end position="724"/>
    </location>
</feature>
<dbReference type="AlphaFoldDB" id="A0A212M194"/>
<sequence length="800" mass="84543">MDSGSEVTEGMLTSGIKNLKFFKSIFKDSIVRDILILLVISVLIGTLLASSVSMAANTYFSKTLASLVGDYGEYDILLQIREENREDAAVHIAKIVNEVFPGGKIKEGPTITGKTPFFIALPEPFKTKTVYEELSKTFGGIPGGASVGVMTDPRLTVRGVPEGARNMLLDKISQMDGVRFTFRDGSSVGVILNSLDKSAAVNTAIKSLLSDYQVIEISFPVGSEPANPVRLGDSIAGAIQQELQLAYAQNVSVDGKNDDMTYMVSTMLELKRFLQAYGSKITITPAAGTELGKGDIVVFQGTAAEPLKAGGTLAKGNVVAEITAADTGGKVEGRITEGDASWLANPSGSIQGYKLENNMVSGQTATAVYKNPRQELGQALGETGKLVGQIPGFAQDAKSMSAIALGTLEHYDSGINALEQTLSGLQAAGGTIQTATSALAGIDTSNIRSQLDNSSNTLGSLVNTLQVVRLVNGDVDKTVNNVSGAQQNLITLSTNLAQLDSVADNARRAKSVLDNIAVNGQTSLNTLKAFDVNGARTSLASANSHLGQLQQIDVPVIAAQIAYLASAVPDLQDEEISHSINILDKFIAGQVIPGARIQILTTGHIDINAVAPVVHKQAGHNNASLYSTALGIIEPDPRGELYQVLIEVKSILAGMTAIIATILFLGLDHTGIMTVIRRKRLNQQVPATGWRRTVARLTGIFTVPERCYGMGVGALLLTAIFLLAGGGIPYLPWVGVPLVGAVLGFLVACYTEKISPIADEEVMAGEALGLSADEIMREIVIPGGRPGLMQKLNQRKVKFK</sequence>
<keyword evidence="1" id="KW-0472">Membrane</keyword>
<evidence type="ECO:0000256" key="1">
    <source>
        <dbReference type="SAM" id="Phobius"/>
    </source>
</evidence>
<evidence type="ECO:0000313" key="2">
    <source>
        <dbReference type="EMBL" id="SCM83582.1"/>
    </source>
</evidence>
<feature type="transmembrane region" description="Helical" evidence="1">
    <location>
        <begin position="651"/>
        <end position="676"/>
    </location>
</feature>
<gene>
    <name evidence="2" type="ORF">KL86SPO_70440</name>
</gene>
<dbReference type="EMBL" id="FMJE01000007">
    <property type="protein sequence ID" value="SCM83582.1"/>
    <property type="molecule type" value="Genomic_DNA"/>
</dbReference>